<proteinExistence type="predicted"/>
<feature type="transmembrane region" description="Helical" evidence="7">
    <location>
        <begin position="422"/>
        <end position="440"/>
    </location>
</feature>
<feature type="transmembrane region" description="Helical" evidence="7">
    <location>
        <begin position="41"/>
        <end position="62"/>
    </location>
</feature>
<evidence type="ECO:0000256" key="7">
    <source>
        <dbReference type="SAM" id="Phobius"/>
    </source>
</evidence>
<dbReference type="InterPro" id="IPR001851">
    <property type="entry name" value="ABC_transp_permease"/>
</dbReference>
<comment type="subcellular location">
    <subcellularLocation>
        <location evidence="1">Cell inner membrane</location>
        <topology evidence="1">Multi-pass membrane protein</topology>
    </subcellularLocation>
</comment>
<feature type="compositionally biased region" description="Polar residues" evidence="6">
    <location>
        <begin position="1"/>
        <end position="22"/>
    </location>
</feature>
<dbReference type="InterPro" id="IPR043428">
    <property type="entry name" value="LivM-like"/>
</dbReference>
<dbReference type="PANTHER" id="PTHR30482:SF10">
    <property type="entry name" value="HIGH-AFFINITY BRANCHED-CHAIN AMINO ACID TRANSPORT PROTEIN BRAE"/>
    <property type="match status" value="1"/>
</dbReference>
<feature type="transmembrane region" description="Helical" evidence="7">
    <location>
        <begin position="273"/>
        <end position="294"/>
    </location>
</feature>
<comment type="caution">
    <text evidence="8">The sequence shown here is derived from an EMBL/GenBank/DDBJ whole genome shotgun (WGS) entry which is preliminary data.</text>
</comment>
<feature type="transmembrane region" description="Helical" evidence="7">
    <location>
        <begin position="125"/>
        <end position="145"/>
    </location>
</feature>
<evidence type="ECO:0000256" key="2">
    <source>
        <dbReference type="ARBA" id="ARBA00022475"/>
    </source>
</evidence>
<name>A0ABQ3EB88_9GAMM</name>
<feature type="transmembrane region" description="Helical" evidence="7">
    <location>
        <begin position="353"/>
        <end position="370"/>
    </location>
</feature>
<gene>
    <name evidence="8" type="ORF">GCM10009038_33750</name>
</gene>
<dbReference type="Proteomes" id="UP000646745">
    <property type="component" value="Unassembled WGS sequence"/>
</dbReference>
<evidence type="ECO:0000313" key="8">
    <source>
        <dbReference type="EMBL" id="GHB32229.1"/>
    </source>
</evidence>
<evidence type="ECO:0000256" key="3">
    <source>
        <dbReference type="ARBA" id="ARBA00022692"/>
    </source>
</evidence>
<feature type="transmembrane region" description="Helical" evidence="7">
    <location>
        <begin position="326"/>
        <end position="347"/>
    </location>
</feature>
<feature type="region of interest" description="Disordered" evidence="6">
    <location>
        <begin position="1"/>
        <end position="29"/>
    </location>
</feature>
<organism evidence="8 9">
    <name type="scientific">Salinicola rhizosphaerae</name>
    <dbReference type="NCBI Taxonomy" id="1443141"/>
    <lineage>
        <taxon>Bacteria</taxon>
        <taxon>Pseudomonadati</taxon>
        <taxon>Pseudomonadota</taxon>
        <taxon>Gammaproteobacteria</taxon>
        <taxon>Oceanospirillales</taxon>
        <taxon>Halomonadaceae</taxon>
        <taxon>Salinicola</taxon>
    </lineage>
</organism>
<keyword evidence="3 7" id="KW-0812">Transmembrane</keyword>
<reference evidence="9" key="1">
    <citation type="journal article" date="2019" name="Int. J. Syst. Evol. Microbiol.">
        <title>The Global Catalogue of Microorganisms (GCM) 10K type strain sequencing project: providing services to taxonomists for standard genome sequencing and annotation.</title>
        <authorList>
            <consortium name="The Broad Institute Genomics Platform"/>
            <consortium name="The Broad Institute Genome Sequencing Center for Infectious Disease"/>
            <person name="Wu L."/>
            <person name="Ma J."/>
        </authorList>
    </citation>
    <scope>NUCLEOTIDE SEQUENCE [LARGE SCALE GENOMIC DNA]</scope>
    <source>
        <strain evidence="9">KCTC 32998</strain>
    </source>
</reference>
<feature type="transmembrane region" description="Helical" evidence="7">
    <location>
        <begin position="94"/>
        <end position="113"/>
    </location>
</feature>
<evidence type="ECO:0000256" key="1">
    <source>
        <dbReference type="ARBA" id="ARBA00004429"/>
    </source>
</evidence>
<feature type="transmembrane region" description="Helical" evidence="7">
    <location>
        <begin position="157"/>
        <end position="176"/>
    </location>
</feature>
<protein>
    <submittedName>
        <fullName evidence="8">Branched-chain amino acid ABC transporter permease</fullName>
    </submittedName>
</protein>
<dbReference type="EMBL" id="BMZI01000008">
    <property type="protein sequence ID" value="GHB32229.1"/>
    <property type="molecule type" value="Genomic_DNA"/>
</dbReference>
<sequence length="453" mass="48725">MNDSDSTSQPRRSTPQPSQNASQHRRDAPALARPTLPLRELVLFGGLAVIVLGVFSMMGPAYATRMLVEASCYAILALGLTIQWGYAGQFNAGIMGFVALGGFSATFFSIPVNHAFWQSDLPARLGWVLLAIIAVVAIVFAITRLDRIGVPKLLRTILAVVAGLIGYLVVVSWLRSVTGDIESQVEFIGGLGLPVWLGWIVGGALAGGIGYVIGHICLGLRSDYLVIATLGIAEIIKAFLKNSDWLTRGTATISPLPWPVPTPGDVGFLSARAFYLAVTVVMIAVIFFLLHRAYHAPWGRMIRAIRDNEVSAAAMGKSINRRRQEIFVFGCILMGVGGAALTSFNGIFDPQGYLPLNHTFLVLVMVILGGPGNNLGTLFGAVLVYVIWIMSGPLALALMHLVTALGGDWFGWQPGNLDSRALQARVFVIGLLILMVLRFAPRGLIPEKVAQHD</sequence>
<evidence type="ECO:0000256" key="6">
    <source>
        <dbReference type="SAM" id="MobiDB-lite"/>
    </source>
</evidence>
<keyword evidence="5 7" id="KW-0472">Membrane</keyword>
<keyword evidence="4 7" id="KW-1133">Transmembrane helix</keyword>
<keyword evidence="9" id="KW-1185">Reference proteome</keyword>
<feature type="transmembrane region" description="Helical" evidence="7">
    <location>
        <begin position="196"/>
        <end position="217"/>
    </location>
</feature>
<evidence type="ECO:0000313" key="9">
    <source>
        <dbReference type="Proteomes" id="UP000646745"/>
    </source>
</evidence>
<accession>A0ABQ3EB88</accession>
<feature type="transmembrane region" description="Helical" evidence="7">
    <location>
        <begin position="68"/>
        <end position="87"/>
    </location>
</feature>
<dbReference type="CDD" id="cd06581">
    <property type="entry name" value="TM_PBP1_LivM_like"/>
    <property type="match status" value="1"/>
</dbReference>
<evidence type="ECO:0000256" key="5">
    <source>
        <dbReference type="ARBA" id="ARBA00023136"/>
    </source>
</evidence>
<keyword evidence="2" id="KW-1003">Cell membrane</keyword>
<feature type="transmembrane region" description="Helical" evidence="7">
    <location>
        <begin position="382"/>
        <end position="402"/>
    </location>
</feature>
<dbReference type="Pfam" id="PF02653">
    <property type="entry name" value="BPD_transp_2"/>
    <property type="match status" value="2"/>
</dbReference>
<evidence type="ECO:0000256" key="4">
    <source>
        <dbReference type="ARBA" id="ARBA00022989"/>
    </source>
</evidence>
<dbReference type="RefSeq" id="WP_189445907.1">
    <property type="nucleotide sequence ID" value="NZ_BMZI01000008.1"/>
</dbReference>
<dbReference type="PANTHER" id="PTHR30482">
    <property type="entry name" value="HIGH-AFFINITY BRANCHED-CHAIN AMINO ACID TRANSPORT SYSTEM PERMEASE"/>
    <property type="match status" value="1"/>
</dbReference>